<reference evidence="6 7" key="1">
    <citation type="journal article" date="2014" name="Genome Biol. Evol.">
        <title>The secreted proteins of Achlya hypogyna and Thraustotheca clavata identify the ancestral oomycete secretome and reveal gene acquisitions by horizontal gene transfer.</title>
        <authorList>
            <person name="Misner I."/>
            <person name="Blouin N."/>
            <person name="Leonard G."/>
            <person name="Richards T.A."/>
            <person name="Lane C.E."/>
        </authorList>
    </citation>
    <scope>NUCLEOTIDE SEQUENCE [LARGE SCALE GENOMIC DNA]</scope>
    <source>
        <strain evidence="6 7">ATCC 34112</strain>
    </source>
</reference>
<feature type="domain" description="Aldehyde dehydrogenase" evidence="5">
    <location>
        <begin position="30"/>
        <end position="475"/>
    </location>
</feature>
<dbReference type="InterPro" id="IPR016162">
    <property type="entry name" value="Ald_DH_N"/>
</dbReference>
<evidence type="ECO:0000256" key="4">
    <source>
        <dbReference type="RuleBase" id="RU003345"/>
    </source>
</evidence>
<dbReference type="FunFam" id="3.40.605.10:FF:000007">
    <property type="entry name" value="NAD/NADP-dependent betaine aldehyde dehydrogenase"/>
    <property type="match status" value="1"/>
</dbReference>
<evidence type="ECO:0000256" key="1">
    <source>
        <dbReference type="ARBA" id="ARBA00009986"/>
    </source>
</evidence>
<dbReference type="InterPro" id="IPR016163">
    <property type="entry name" value="Ald_DH_C"/>
</dbReference>
<dbReference type="NCBIfam" id="NF009725">
    <property type="entry name" value="PRK13252.1"/>
    <property type="match status" value="1"/>
</dbReference>
<dbReference type="PROSITE" id="PS00687">
    <property type="entry name" value="ALDEHYDE_DEHYDR_GLU"/>
    <property type="match status" value="1"/>
</dbReference>
<dbReference type="InterPro" id="IPR016161">
    <property type="entry name" value="Ald_DH/histidinol_DH"/>
</dbReference>
<dbReference type="SUPFAM" id="SSF53720">
    <property type="entry name" value="ALDH-like"/>
    <property type="match status" value="1"/>
</dbReference>
<dbReference type="STRING" id="74557.A0A1V9ZIN5"/>
<organism evidence="6 7">
    <name type="scientific">Thraustotheca clavata</name>
    <dbReference type="NCBI Taxonomy" id="74557"/>
    <lineage>
        <taxon>Eukaryota</taxon>
        <taxon>Sar</taxon>
        <taxon>Stramenopiles</taxon>
        <taxon>Oomycota</taxon>
        <taxon>Saprolegniomycetes</taxon>
        <taxon>Saprolegniales</taxon>
        <taxon>Achlyaceae</taxon>
        <taxon>Thraustotheca</taxon>
    </lineage>
</organism>
<dbReference type="OrthoDB" id="310895at2759"/>
<dbReference type="Proteomes" id="UP000243217">
    <property type="component" value="Unassembled WGS sequence"/>
</dbReference>
<dbReference type="Gene3D" id="3.40.605.10">
    <property type="entry name" value="Aldehyde Dehydrogenase, Chain A, domain 1"/>
    <property type="match status" value="1"/>
</dbReference>
<keyword evidence="7" id="KW-1185">Reference proteome</keyword>
<evidence type="ECO:0000313" key="6">
    <source>
        <dbReference type="EMBL" id="OQR97771.1"/>
    </source>
</evidence>
<comment type="similarity">
    <text evidence="1 4">Belongs to the aldehyde dehydrogenase family.</text>
</comment>
<dbReference type="Gene3D" id="3.40.309.10">
    <property type="entry name" value="Aldehyde Dehydrogenase, Chain A, domain 2"/>
    <property type="match status" value="1"/>
</dbReference>
<evidence type="ECO:0000256" key="2">
    <source>
        <dbReference type="ARBA" id="ARBA00023002"/>
    </source>
</evidence>
<dbReference type="Pfam" id="PF00171">
    <property type="entry name" value="Aldedh"/>
    <property type="match status" value="1"/>
</dbReference>
<accession>A0A1V9ZIN5</accession>
<dbReference type="InterPro" id="IPR029510">
    <property type="entry name" value="Ald_DH_CS_GLU"/>
</dbReference>
<comment type="caution">
    <text evidence="6">The sequence shown here is derived from an EMBL/GenBank/DDBJ whole genome shotgun (WGS) entry which is preliminary data.</text>
</comment>
<feature type="active site" evidence="3">
    <location>
        <position position="250"/>
    </location>
</feature>
<name>A0A1V9ZIN5_9STRA</name>
<evidence type="ECO:0000256" key="3">
    <source>
        <dbReference type="PROSITE-ProRule" id="PRU10007"/>
    </source>
</evidence>
<dbReference type="AlphaFoldDB" id="A0A1V9ZIN5"/>
<proteinExistence type="inferred from homology"/>
<dbReference type="FunFam" id="3.40.309.10:FF:000012">
    <property type="entry name" value="Betaine aldehyde dehydrogenase"/>
    <property type="match status" value="1"/>
</dbReference>
<dbReference type="InterPro" id="IPR015590">
    <property type="entry name" value="Aldehyde_DH_dom"/>
</dbReference>
<gene>
    <name evidence="6" type="ORF">THRCLA_06859</name>
</gene>
<keyword evidence="2 4" id="KW-0560">Oxidoreductase</keyword>
<sequence>MTATAVRHLKSIVHGRSIEGRGALRSLLDARTGVAITQFHELDTSQVREAIESSASAQPAWAGLSPAARADILRRAAHLISQHSAELQKLETIDTGRVIAEMEGDIASAVDCLHTFAGIAPTFGGQMLDLDSSNWGYTRREPFGVTVGIGAWNYPLQSAAWKSAPALVFGNTMVFKPSEETPLTALKLAELYLQAGVPPGVFNVVLGAGAVGQALIEHDTVRKVSFTGSVATGRKVYTACAQALKPVTMELGGKSALIVFADADVNDAVSGAMLGNWYSNGQVCSNGTRVFVQRAIYDEFVTQLVERTMRLKVGDPLDPSSEIGPMIHAPHLAKVESYIEQGQLEGATLVYGGKRPEDQPTGNYILPAIFTNCTDDMKIVQEEIFGMVMTILPFDTEAEVIERANTSPFGLSAGVFTNDLRLAHGTIAKLQVGTSWINTYNIAPTELPWGGYKQSGIGRENGIAGANAWTQLKSVYVEMNKVPSPYK</sequence>
<dbReference type="PANTHER" id="PTHR11699">
    <property type="entry name" value="ALDEHYDE DEHYDROGENASE-RELATED"/>
    <property type="match status" value="1"/>
</dbReference>
<evidence type="ECO:0000259" key="5">
    <source>
        <dbReference type="Pfam" id="PF00171"/>
    </source>
</evidence>
<protein>
    <submittedName>
        <fullName evidence="6">Betaine aldehyde dehydrogenase</fullName>
    </submittedName>
</protein>
<dbReference type="EMBL" id="JNBS01001887">
    <property type="protein sequence ID" value="OQR97771.1"/>
    <property type="molecule type" value="Genomic_DNA"/>
</dbReference>
<dbReference type="GO" id="GO:0016620">
    <property type="term" value="F:oxidoreductase activity, acting on the aldehyde or oxo group of donors, NAD or NADP as acceptor"/>
    <property type="evidence" value="ECO:0007669"/>
    <property type="project" value="InterPro"/>
</dbReference>
<evidence type="ECO:0000313" key="7">
    <source>
        <dbReference type="Proteomes" id="UP000243217"/>
    </source>
</evidence>